<reference evidence="1" key="1">
    <citation type="submission" date="2021-03" db="EMBL/GenBank/DDBJ databases">
        <title>Antimicrobial resistance genes in bacteria isolated from Japanese honey, and their potential for conferring macrolide and lincosamide resistance in the American foulbrood pathogen Paenibacillus larvae.</title>
        <authorList>
            <person name="Okamoto M."/>
            <person name="Kumagai M."/>
            <person name="Kanamori H."/>
            <person name="Takamatsu D."/>
        </authorList>
    </citation>
    <scope>NUCLEOTIDE SEQUENCE</scope>
    <source>
        <strain evidence="1">J43TS3</strain>
    </source>
</reference>
<evidence type="ECO:0000313" key="2">
    <source>
        <dbReference type="Proteomes" id="UP000676917"/>
    </source>
</evidence>
<dbReference type="Proteomes" id="UP000676917">
    <property type="component" value="Unassembled WGS sequence"/>
</dbReference>
<evidence type="ECO:0000313" key="1">
    <source>
        <dbReference type="EMBL" id="GIO26773.1"/>
    </source>
</evidence>
<comment type="caution">
    <text evidence="1">The sequence shown here is derived from an EMBL/GenBank/DDBJ whole genome shotgun (WGS) entry which is preliminary data.</text>
</comment>
<protein>
    <submittedName>
        <fullName evidence="1">Short-chain dehydrogenase</fullName>
    </submittedName>
</protein>
<proteinExistence type="predicted"/>
<organism evidence="1 2">
    <name type="scientific">Ornithinibacillus bavariensis</name>
    <dbReference type="NCBI Taxonomy" id="545502"/>
    <lineage>
        <taxon>Bacteria</taxon>
        <taxon>Bacillati</taxon>
        <taxon>Bacillota</taxon>
        <taxon>Bacilli</taxon>
        <taxon>Bacillales</taxon>
        <taxon>Bacillaceae</taxon>
        <taxon>Ornithinibacillus</taxon>
    </lineage>
</organism>
<dbReference type="AlphaFoldDB" id="A0A920C6N4"/>
<keyword evidence="2" id="KW-1185">Reference proteome</keyword>
<sequence length="185" mass="21066">MSKKLFAFVIGGTGMLEGVCQWLVEEGYHVYVVHRKPESFKSMQEKSKKPNQLHSLTVDYHDTQALKGKVREVIDQHGGCPDLIVSWIHNSAPLALSTILKEVETRIEPWKLIHVQGSSSFFVKENTTVPEACEYRRVYLGFVLEDGSSRWLTHDEISNGVIKVIKRNIPEAIIGTLKPWSMRPH</sequence>
<dbReference type="SUPFAM" id="SSF51735">
    <property type="entry name" value="NAD(P)-binding Rossmann-fold domains"/>
    <property type="match status" value="1"/>
</dbReference>
<dbReference type="InterPro" id="IPR036291">
    <property type="entry name" value="NAD(P)-bd_dom_sf"/>
</dbReference>
<dbReference type="NCBIfam" id="NF006168">
    <property type="entry name" value="PRK08309.1"/>
    <property type="match status" value="1"/>
</dbReference>
<dbReference type="Gene3D" id="3.40.50.720">
    <property type="entry name" value="NAD(P)-binding Rossmann-like Domain"/>
    <property type="match status" value="1"/>
</dbReference>
<gene>
    <name evidence="1" type="ORF">J43TS3_13840</name>
</gene>
<accession>A0A920C6N4</accession>
<dbReference type="RefSeq" id="WP_212920284.1">
    <property type="nucleotide sequence ID" value="NZ_BORP01000002.1"/>
</dbReference>
<dbReference type="EMBL" id="BORP01000002">
    <property type="protein sequence ID" value="GIO26773.1"/>
    <property type="molecule type" value="Genomic_DNA"/>
</dbReference>
<name>A0A920C6N4_9BACI</name>